<evidence type="ECO:0000256" key="2">
    <source>
        <dbReference type="ARBA" id="ARBA00006051"/>
    </source>
</evidence>
<dbReference type="GO" id="GO:0003723">
    <property type="term" value="F:RNA binding"/>
    <property type="evidence" value="ECO:0007669"/>
    <property type="project" value="UniProtKB-KW"/>
</dbReference>
<dbReference type="Proteomes" id="UP000355283">
    <property type="component" value="Unassembled WGS sequence"/>
</dbReference>
<evidence type="ECO:0000256" key="5">
    <source>
        <dbReference type="ARBA" id="ARBA00022679"/>
    </source>
</evidence>
<dbReference type="PANTHER" id="PTHR11252">
    <property type="entry name" value="POLYRIBONUCLEOTIDE NUCLEOTIDYLTRANSFERASE"/>
    <property type="match status" value="1"/>
</dbReference>
<sequence length="1161" mass="126863">MSTTEGYERMLRIGCVTGRKWVREACGLALPRTRRPSVPPGRLKPPFSVSEASDEASVRSFSSSVKRTRKKSPGQVRLKNEPLCRVAAVVDYGNPMQNLVLGTGVLATQCDGAAVGRQGGCLVLGTAVCDRQAPAGAGDDFLPLVVEYREKAHAFGRINRSVNRREGAQSDQEILASRVVDRVIRPLFPEGFIYDTQVVTTVESSDRQNDLTVLSVNTASAALAVSNIPWNGPVGCVRVGMTPSGKLLVNPTEDEMQESDLNLLYAGNEQRTLMIEAGGSQVPELEMIRALKFAHFHCGAIIKAQQQLAVQVGSPKRVVPPILPSSSMWDLAHAVGFQKAVDLFSGTKLTKSDRSRAEAVLHGEIRTAVKEAFPDCHDLAPAMCSDKILRHGLRDAAVNNHSRCDGRKFMELRRISSAADVMPSVHGSSIFTRGDTQVLCAVTLGSEDDAIKARYTDDDEVPGKKAFLHYDFPPYSVNETGKVFGSNRRMVGHGALAERAILPVLPSSDVFPYTIRITSEVTASNGSSSMASACAASLALMDAGVPVKAPVAGVSVGLLSQPGDESETLIETENSDDEELCTTSSQTREECNLEKEESVHAEDPDGRQRVSGGKRGKAQLLVDILGTEDHFGDMDFKVAGTLEGITAIQLDIKLAGGVPPEILFDAIHVAARARRQILGFMGKTITEPRARLKDSAPGMEVVKYSFDQHKDIFTLENRRLVEDEYNVRLSFPERGKVTVFGRDPKKVLEAHRHVQELVADIQEGEVYMATVVEVKDFGAVLEVLRGKEGLLHMSEISHHKGSRSTAEMLAVGQQVKVQCATVDRTRGLIKLSRKALLDPGEPDDLHPDLSAAGVLPKVPVPPGTYFTHMDMRKARMRREAAVSEDKESSGLKKDVKKNGDVTKKRSPRKPIKDDDKRSSLLVLDGESLPRKTSINASSENQVTFECVQELEDDLEWKVLYVSSAENADQDQVLEEVMVGPVPVGVNKFVLQSAAPDVSQIPEEDIIGVTVILITCTYREQEFVRVGYYVNNEYAEPFDPDHPPRPVDLLKLVRNILADKPRVTRFPIDWGMGMGVEGGQQQQVTEEEAAAEGVVDFDALDQQQDGEEEEEEEEEEEGEAEDDRELEGGEESEEGSVVQGDDAMAMELSSPVPRAQMREGTV</sequence>
<evidence type="ECO:0000259" key="13">
    <source>
        <dbReference type="PROSITE" id="PS50126"/>
    </source>
</evidence>
<evidence type="ECO:0000256" key="3">
    <source>
        <dbReference type="ARBA" id="ARBA00007404"/>
    </source>
</evidence>
<dbReference type="SUPFAM" id="SSF50249">
    <property type="entry name" value="Nucleic acid-binding proteins"/>
    <property type="match status" value="1"/>
</dbReference>
<dbReference type="GO" id="GO:0000958">
    <property type="term" value="P:mitochondrial mRNA catabolic process"/>
    <property type="evidence" value="ECO:0007669"/>
    <property type="project" value="TreeGrafter"/>
</dbReference>
<dbReference type="InterPro" id="IPR012340">
    <property type="entry name" value="NA-bd_OB-fold"/>
</dbReference>
<dbReference type="Pfam" id="PF00575">
    <property type="entry name" value="S1"/>
    <property type="match status" value="1"/>
</dbReference>
<feature type="compositionally biased region" description="Basic and acidic residues" evidence="12">
    <location>
        <begin position="587"/>
        <end position="608"/>
    </location>
</feature>
<comment type="similarity">
    <text evidence="3">Belongs to the polyribonucleotide nucleotidyltransferase family.</text>
</comment>
<dbReference type="GO" id="GO:0005739">
    <property type="term" value="C:mitochondrion"/>
    <property type="evidence" value="ECO:0007669"/>
    <property type="project" value="TreeGrafter"/>
</dbReference>
<evidence type="ECO:0000256" key="10">
    <source>
        <dbReference type="ARBA" id="ARBA00023186"/>
    </source>
</evidence>
<dbReference type="OrthoDB" id="437922at2759"/>
<keyword evidence="7" id="KW-0694">RNA-binding</keyword>
<protein>
    <recommendedName>
        <fullName evidence="4">polyribonucleotide nucleotidyltransferase</fullName>
        <ecNumber evidence="4">2.7.7.8</ecNumber>
    </recommendedName>
</protein>
<dbReference type="GO" id="GO:0000965">
    <property type="term" value="P:mitochondrial RNA 3'-end processing"/>
    <property type="evidence" value="ECO:0007669"/>
    <property type="project" value="TreeGrafter"/>
</dbReference>
<gene>
    <name evidence="14" type="ORF">NSK_006969</name>
</gene>
<dbReference type="Pfam" id="PF03725">
    <property type="entry name" value="RNase_PH_C"/>
    <property type="match status" value="1"/>
</dbReference>
<dbReference type="GO" id="GO:0005634">
    <property type="term" value="C:nucleus"/>
    <property type="evidence" value="ECO:0007669"/>
    <property type="project" value="UniProtKB-SubCell"/>
</dbReference>
<accession>A0A4D9CRD5</accession>
<evidence type="ECO:0000256" key="4">
    <source>
        <dbReference type="ARBA" id="ARBA00012416"/>
    </source>
</evidence>
<dbReference type="GO" id="GO:0006325">
    <property type="term" value="P:chromatin organization"/>
    <property type="evidence" value="ECO:0007669"/>
    <property type="project" value="InterPro"/>
</dbReference>
<dbReference type="PROSITE" id="PS50126">
    <property type="entry name" value="S1"/>
    <property type="match status" value="1"/>
</dbReference>
<proteinExistence type="inferred from homology"/>
<feature type="region of interest" description="Disordered" evidence="12">
    <location>
        <begin position="563"/>
        <end position="614"/>
    </location>
</feature>
<feature type="compositionally biased region" description="Acidic residues" evidence="12">
    <location>
        <begin position="1103"/>
        <end position="1133"/>
    </location>
</feature>
<dbReference type="AlphaFoldDB" id="A0A4D9CRD5"/>
<evidence type="ECO:0000313" key="15">
    <source>
        <dbReference type="Proteomes" id="UP000355283"/>
    </source>
</evidence>
<dbReference type="InterPro" id="IPR001247">
    <property type="entry name" value="ExoRNase_PH_dom1"/>
</dbReference>
<dbReference type="GO" id="GO:0004654">
    <property type="term" value="F:polyribonucleotide nucleotidyltransferase activity"/>
    <property type="evidence" value="ECO:0007669"/>
    <property type="project" value="UniProtKB-EC"/>
</dbReference>
<dbReference type="GO" id="GO:0000175">
    <property type="term" value="F:3'-5'-RNA exonuclease activity"/>
    <property type="evidence" value="ECO:0007669"/>
    <property type="project" value="TreeGrafter"/>
</dbReference>
<dbReference type="SUPFAM" id="SSF54211">
    <property type="entry name" value="Ribosomal protein S5 domain 2-like"/>
    <property type="match status" value="2"/>
</dbReference>
<feature type="compositionally biased region" description="Acidic residues" evidence="12">
    <location>
        <begin position="564"/>
        <end position="580"/>
    </location>
</feature>
<evidence type="ECO:0000256" key="1">
    <source>
        <dbReference type="ARBA" id="ARBA00004123"/>
    </source>
</evidence>
<keyword evidence="6" id="KW-0548">Nucleotidyltransferase</keyword>
<dbReference type="InterPro" id="IPR006818">
    <property type="entry name" value="ASF1-like"/>
</dbReference>
<dbReference type="Gene3D" id="2.40.50.140">
    <property type="entry name" value="Nucleic acid-binding proteins"/>
    <property type="match status" value="1"/>
</dbReference>
<organism evidence="14 15">
    <name type="scientific">Nannochloropsis salina CCMP1776</name>
    <dbReference type="NCBI Taxonomy" id="1027361"/>
    <lineage>
        <taxon>Eukaryota</taxon>
        <taxon>Sar</taxon>
        <taxon>Stramenopiles</taxon>
        <taxon>Ochrophyta</taxon>
        <taxon>Eustigmatophyceae</taxon>
        <taxon>Eustigmatales</taxon>
        <taxon>Monodopsidaceae</taxon>
        <taxon>Microchloropsis</taxon>
        <taxon>Microchloropsis salina</taxon>
    </lineage>
</organism>
<dbReference type="EC" id="2.7.7.8" evidence="4"/>
<evidence type="ECO:0000256" key="6">
    <source>
        <dbReference type="ARBA" id="ARBA00022695"/>
    </source>
</evidence>
<feature type="region of interest" description="Disordered" evidence="12">
    <location>
        <begin position="1097"/>
        <end position="1161"/>
    </location>
</feature>
<dbReference type="Gene3D" id="3.30.230.70">
    <property type="entry name" value="GHMP Kinase, N-terminal domain"/>
    <property type="match status" value="3"/>
</dbReference>
<dbReference type="GO" id="GO:0005829">
    <property type="term" value="C:cytosol"/>
    <property type="evidence" value="ECO:0007669"/>
    <property type="project" value="TreeGrafter"/>
</dbReference>
<feature type="domain" description="S1 motif" evidence="13">
    <location>
        <begin position="764"/>
        <end position="834"/>
    </location>
</feature>
<dbReference type="FunFam" id="2.40.50.140:FF:000189">
    <property type="entry name" value="Polyribonucleotide nucleotidyltransferase, putative"/>
    <property type="match status" value="1"/>
</dbReference>
<dbReference type="SUPFAM" id="SSF101546">
    <property type="entry name" value="ASF1-like"/>
    <property type="match status" value="1"/>
</dbReference>
<evidence type="ECO:0000256" key="9">
    <source>
        <dbReference type="ARBA" id="ARBA00023163"/>
    </source>
</evidence>
<dbReference type="InterPro" id="IPR003029">
    <property type="entry name" value="S1_domain"/>
</dbReference>
<dbReference type="FunFam" id="3.30.230.70:FF:000001">
    <property type="entry name" value="Polyribonucleotide nucleotidyltransferase"/>
    <property type="match status" value="1"/>
</dbReference>
<dbReference type="PANTHER" id="PTHR11252:SF0">
    <property type="entry name" value="POLYRIBONUCLEOTIDE NUCLEOTIDYLTRANSFERASE 1, MITOCHONDRIAL"/>
    <property type="match status" value="1"/>
</dbReference>
<feature type="region of interest" description="Disordered" evidence="12">
    <location>
        <begin position="876"/>
        <end position="920"/>
    </location>
</feature>
<dbReference type="InterPro" id="IPR027408">
    <property type="entry name" value="PNPase/RNase_PH_dom_sf"/>
</dbReference>
<keyword evidence="8" id="KW-0805">Transcription regulation</keyword>
<keyword evidence="15" id="KW-1185">Reference proteome</keyword>
<keyword evidence="10" id="KW-0143">Chaperone</keyword>
<comment type="caution">
    <text evidence="14">The sequence shown here is derived from an EMBL/GenBank/DDBJ whole genome shotgun (WGS) entry which is preliminary data.</text>
</comment>
<dbReference type="Gene3D" id="2.60.40.1490">
    <property type="entry name" value="Histone chaperone ASF1-like"/>
    <property type="match status" value="1"/>
</dbReference>
<evidence type="ECO:0000256" key="11">
    <source>
        <dbReference type="ARBA" id="ARBA00023242"/>
    </source>
</evidence>
<feature type="compositionally biased region" description="Basic and acidic residues" evidence="12">
    <location>
        <begin position="876"/>
        <end position="903"/>
    </location>
</feature>
<dbReference type="InterPro" id="IPR020568">
    <property type="entry name" value="Ribosomal_Su5_D2-typ_SF"/>
</dbReference>
<dbReference type="SUPFAM" id="SSF46915">
    <property type="entry name" value="Polynucleotide phosphorylase/guanosine pentaphosphate synthase (PNPase/GPSI), domain 3"/>
    <property type="match status" value="1"/>
</dbReference>
<keyword evidence="9" id="KW-0804">Transcription</keyword>
<dbReference type="InterPro" id="IPR012162">
    <property type="entry name" value="PNPase"/>
</dbReference>
<comment type="similarity">
    <text evidence="2">Belongs to the ASF1 family.</text>
</comment>
<dbReference type="Pfam" id="PF01138">
    <property type="entry name" value="RNase_PH"/>
    <property type="match status" value="2"/>
</dbReference>
<dbReference type="InterPro" id="IPR036456">
    <property type="entry name" value="PNPase_PH_RNA-bd_sf"/>
</dbReference>
<reference evidence="14 15" key="1">
    <citation type="submission" date="2019-01" db="EMBL/GenBank/DDBJ databases">
        <title>Nuclear Genome Assembly of the Microalgal Biofuel strain Nannochloropsis salina CCMP1776.</title>
        <authorList>
            <person name="Hovde B."/>
        </authorList>
    </citation>
    <scope>NUCLEOTIDE SEQUENCE [LARGE SCALE GENOMIC DNA]</scope>
    <source>
        <strain evidence="14 15">CCMP1776</strain>
    </source>
</reference>
<dbReference type="EMBL" id="SDOX01000122">
    <property type="protein sequence ID" value="TFJ81720.1"/>
    <property type="molecule type" value="Genomic_DNA"/>
</dbReference>
<dbReference type="InterPro" id="IPR036747">
    <property type="entry name" value="ASF1-like_sf"/>
</dbReference>
<evidence type="ECO:0000313" key="14">
    <source>
        <dbReference type="EMBL" id="TFJ81720.1"/>
    </source>
</evidence>
<dbReference type="SMART" id="SM00316">
    <property type="entry name" value="S1"/>
    <property type="match status" value="1"/>
</dbReference>
<dbReference type="InterPro" id="IPR015847">
    <property type="entry name" value="ExoRNase_PH_dom2"/>
</dbReference>
<evidence type="ECO:0000256" key="8">
    <source>
        <dbReference type="ARBA" id="ARBA00023015"/>
    </source>
</evidence>
<comment type="subcellular location">
    <subcellularLocation>
        <location evidence="1">Nucleus</location>
    </subcellularLocation>
</comment>
<dbReference type="SUPFAM" id="SSF55666">
    <property type="entry name" value="Ribonuclease PH domain 2-like"/>
    <property type="match status" value="2"/>
</dbReference>
<name>A0A4D9CRD5_9STRA</name>
<dbReference type="InterPro" id="IPR036345">
    <property type="entry name" value="ExoRNase_PH_dom2_sf"/>
</dbReference>
<evidence type="ECO:0000256" key="7">
    <source>
        <dbReference type="ARBA" id="ARBA00022884"/>
    </source>
</evidence>
<keyword evidence="5" id="KW-0808">Transferase</keyword>
<dbReference type="Pfam" id="PF04729">
    <property type="entry name" value="ASF1_hist_chap"/>
    <property type="match status" value="1"/>
</dbReference>
<evidence type="ECO:0000256" key="12">
    <source>
        <dbReference type="SAM" id="MobiDB-lite"/>
    </source>
</evidence>
<keyword evidence="11" id="KW-0539">Nucleus</keyword>